<evidence type="ECO:0000313" key="3">
    <source>
        <dbReference type="Proteomes" id="UP000289886"/>
    </source>
</evidence>
<feature type="region of interest" description="Disordered" evidence="1">
    <location>
        <begin position="205"/>
        <end position="507"/>
    </location>
</feature>
<protein>
    <submittedName>
        <fullName evidence="2">Opioid growth factor receptor</fullName>
    </submittedName>
</protein>
<sequence length="507" mass="53875">MDVFKGKLSAVIEQALKAAVDTVISEITQLVGNEFADLSERVKEMKQLRRRLETSERELKQLRGYFKPADKNSGATPPRVSCLERDFQPHSPGGDDPEKESGDVTGVNASLFNEAQSASQRLCTSQAAPSIKDWPLVLLITPEIVTEDNNQELLISDQSVDTWIRSIVDRAGIEKEAQEETVHENVALQAPEQHLHQEYCAVQSEAPQGSVQSEAPQGSVQSEAPQGSVQSEAPQGSVQSEAPQGSVQSEAPQGSVQSEAPQGSVQSEAPQGSVQSEAPQGSVQSEAPQGSVQSEAPQGSVQSEAPQGSVQSEAPQGSVQSEAPQGSVQSEAPQGSVQSEAPQGSVQSEAPQGSVQSAEEVPLQGCSHTEDQVTEVESVSIIEGVRESPAAHIKEELPELESVSNSKDAPDMESLQMKEEITEEHNNNEEDENDGSIQCKEEAHAAKELSAGAHNESTALGEVRPEAPVHGNGQVSNTEKESSSVENLGNKDCEERGAITTTSVTCK</sequence>
<name>A0A444V5Y2_ACIRT</name>
<gene>
    <name evidence="2" type="ORF">EOD39_16464</name>
</gene>
<dbReference type="PANTHER" id="PTHR37409">
    <property type="entry name" value="RIKEN CDNA D130052B06 GENE"/>
    <property type="match status" value="1"/>
</dbReference>
<reference evidence="2 3" key="1">
    <citation type="submission" date="2019-01" db="EMBL/GenBank/DDBJ databases">
        <title>Draft Genome and Complete Hox-Cluster Characterization of the Sterlet Sturgeon (Acipenser ruthenus).</title>
        <authorList>
            <person name="Wei Q."/>
        </authorList>
    </citation>
    <scope>NUCLEOTIDE SEQUENCE [LARGE SCALE GENOMIC DNA]</scope>
    <source>
        <strain evidence="2">WHYD16114868_AA</strain>
        <tissue evidence="2">Blood</tissue>
    </source>
</reference>
<dbReference type="InterPro" id="IPR047002">
    <property type="entry name" value="Tcp10_C_sf"/>
</dbReference>
<keyword evidence="2" id="KW-0675">Receptor</keyword>
<feature type="compositionally biased region" description="Basic and acidic residues" evidence="1">
    <location>
        <begin position="478"/>
        <end position="497"/>
    </location>
</feature>
<proteinExistence type="predicted"/>
<dbReference type="PANTHER" id="PTHR37409:SF5">
    <property type="entry name" value="CELL WALL PROTEIN AWA1-LIKE"/>
    <property type="match status" value="1"/>
</dbReference>
<dbReference type="Proteomes" id="UP000289886">
    <property type="component" value="Unassembled WGS sequence"/>
</dbReference>
<feature type="compositionally biased region" description="Basic and acidic residues" evidence="1">
    <location>
        <begin position="416"/>
        <end position="428"/>
    </location>
</feature>
<evidence type="ECO:0000256" key="1">
    <source>
        <dbReference type="SAM" id="MobiDB-lite"/>
    </source>
</evidence>
<keyword evidence="3" id="KW-1185">Reference proteome</keyword>
<dbReference type="EMBL" id="SCEB01002099">
    <property type="protein sequence ID" value="RXM95790.1"/>
    <property type="molecule type" value="Genomic_DNA"/>
</dbReference>
<evidence type="ECO:0000313" key="2">
    <source>
        <dbReference type="EMBL" id="RXM95790.1"/>
    </source>
</evidence>
<dbReference type="Gene3D" id="2.60.450.20">
    <property type="match status" value="1"/>
</dbReference>
<feature type="compositionally biased region" description="Polar residues" evidence="1">
    <location>
        <begin position="205"/>
        <end position="357"/>
    </location>
</feature>
<organism evidence="2 3">
    <name type="scientific">Acipenser ruthenus</name>
    <name type="common">Sterlet sturgeon</name>
    <dbReference type="NCBI Taxonomy" id="7906"/>
    <lineage>
        <taxon>Eukaryota</taxon>
        <taxon>Metazoa</taxon>
        <taxon>Chordata</taxon>
        <taxon>Craniata</taxon>
        <taxon>Vertebrata</taxon>
        <taxon>Euteleostomi</taxon>
        <taxon>Actinopterygii</taxon>
        <taxon>Chondrostei</taxon>
        <taxon>Acipenseriformes</taxon>
        <taxon>Acipenseridae</taxon>
        <taxon>Acipenser</taxon>
    </lineage>
</organism>
<feature type="region of interest" description="Disordered" evidence="1">
    <location>
        <begin position="63"/>
        <end position="104"/>
    </location>
</feature>
<dbReference type="AlphaFoldDB" id="A0A444V5Y2"/>
<comment type="caution">
    <text evidence="2">The sequence shown here is derived from an EMBL/GenBank/DDBJ whole genome shotgun (WGS) entry which is preliminary data.</text>
</comment>
<accession>A0A444V5Y2</accession>